<evidence type="ECO:0000313" key="3">
    <source>
        <dbReference type="Proteomes" id="UP001596540"/>
    </source>
</evidence>
<reference evidence="3" key="1">
    <citation type="journal article" date="2019" name="Int. J. Syst. Evol. Microbiol.">
        <title>The Global Catalogue of Microorganisms (GCM) 10K type strain sequencing project: providing services to taxonomists for standard genome sequencing and annotation.</title>
        <authorList>
            <consortium name="The Broad Institute Genomics Platform"/>
            <consortium name="The Broad Institute Genome Sequencing Center for Infectious Disease"/>
            <person name="Wu L."/>
            <person name="Ma J."/>
        </authorList>
    </citation>
    <scope>NUCLEOTIDE SEQUENCE [LARGE SCALE GENOMIC DNA]</scope>
    <source>
        <strain evidence="3">CGMCC 4.7382</strain>
    </source>
</reference>
<proteinExistence type="predicted"/>
<evidence type="ECO:0000256" key="1">
    <source>
        <dbReference type="SAM" id="MobiDB-lite"/>
    </source>
</evidence>
<gene>
    <name evidence="2" type="ORF">ACFQRF_15410</name>
</gene>
<protein>
    <submittedName>
        <fullName evidence="2">Uncharacterized protein</fullName>
    </submittedName>
</protein>
<sequence>MRLSRSTGIADFGRLLARLPHEEALRRAERAASSPPSEPDALPTPEERLALFASARSPRLRRTPVPPSFATPYGYDRHGTTHIEFTDMHGWPGEITTPGHIGEEQQAAAVRRALGRNLTT</sequence>
<keyword evidence="3" id="KW-1185">Reference proteome</keyword>
<dbReference type="RefSeq" id="WP_379871787.1">
    <property type="nucleotide sequence ID" value="NZ_JBHTBH010000007.1"/>
</dbReference>
<dbReference type="EMBL" id="JBHTBH010000007">
    <property type="protein sequence ID" value="MFC7329126.1"/>
    <property type="molecule type" value="Genomic_DNA"/>
</dbReference>
<organism evidence="2 3">
    <name type="scientific">Marinactinospora rubrisoli</name>
    <dbReference type="NCBI Taxonomy" id="2715399"/>
    <lineage>
        <taxon>Bacteria</taxon>
        <taxon>Bacillati</taxon>
        <taxon>Actinomycetota</taxon>
        <taxon>Actinomycetes</taxon>
        <taxon>Streptosporangiales</taxon>
        <taxon>Nocardiopsidaceae</taxon>
        <taxon>Marinactinospora</taxon>
    </lineage>
</organism>
<dbReference type="Proteomes" id="UP001596540">
    <property type="component" value="Unassembled WGS sequence"/>
</dbReference>
<comment type="caution">
    <text evidence="2">The sequence shown here is derived from an EMBL/GenBank/DDBJ whole genome shotgun (WGS) entry which is preliminary data.</text>
</comment>
<feature type="compositionally biased region" description="Low complexity" evidence="1">
    <location>
        <begin position="31"/>
        <end position="43"/>
    </location>
</feature>
<feature type="region of interest" description="Disordered" evidence="1">
    <location>
        <begin position="25"/>
        <end position="75"/>
    </location>
</feature>
<accession>A0ABW2KIT0</accession>
<evidence type="ECO:0000313" key="2">
    <source>
        <dbReference type="EMBL" id="MFC7329126.1"/>
    </source>
</evidence>
<name>A0ABW2KIT0_9ACTN</name>